<feature type="domain" description="DUF1285" evidence="2">
    <location>
        <begin position="85"/>
        <end position="175"/>
    </location>
</feature>
<dbReference type="EMBL" id="CP013650">
    <property type="protein sequence ID" value="ALT00188.1"/>
    <property type="molecule type" value="Genomic_DNA"/>
</dbReference>
<dbReference type="AlphaFoldDB" id="A0A0U2QQT6"/>
<dbReference type="Gene3D" id="2.30.270.10">
    <property type="entry name" value="duf1285 protein"/>
    <property type="match status" value="1"/>
</dbReference>
<dbReference type="Pfam" id="PF06938">
    <property type="entry name" value="DUF1285_N"/>
    <property type="match status" value="1"/>
</dbReference>
<sequence>MKLEQLQTQLAAQQDKLPPVEKWDPPYCGEIDLTIKHDGSWHYMGSPIGRQPLVRLFAGVLKKEQDDYFLVTPVEKVAIRVEDVPFIITNWKSQEGKLVFTSNTGDSFIVSEEHPVLLQKDRVSGDLLPYALVRRNLYGRLHQNLFYQLVDQGKPQQQQGETHLMLQSGNYQFSLGLL</sequence>
<evidence type="ECO:0000313" key="4">
    <source>
        <dbReference type="Proteomes" id="UP000068447"/>
    </source>
</evidence>
<reference evidence="3 4" key="1">
    <citation type="submission" date="2015-12" db="EMBL/GenBank/DDBJ databases">
        <title>Complete genome of Lacimicrobium alkaliphilum KCTC 32984.</title>
        <authorList>
            <person name="Kim S.-G."/>
            <person name="Lee Y.-J."/>
        </authorList>
    </citation>
    <scope>NUCLEOTIDE SEQUENCE [LARGE SCALE GENOMIC DNA]</scope>
    <source>
        <strain evidence="3 4">YelD216</strain>
    </source>
</reference>
<protein>
    <recommendedName>
        <fullName evidence="5">Proteophosphoglycan</fullName>
    </recommendedName>
</protein>
<feature type="domain" description="DUF1285" evidence="1">
    <location>
        <begin position="18"/>
        <end position="84"/>
    </location>
</feature>
<accession>A0A0U2QQT6</accession>
<proteinExistence type="predicted"/>
<dbReference type="RefSeq" id="WP_062483699.1">
    <property type="nucleotide sequence ID" value="NZ_CP013650.1"/>
</dbReference>
<dbReference type="OrthoDB" id="3078366at2"/>
<dbReference type="Pfam" id="PF21028">
    <property type="entry name" value="DUF1285_C"/>
    <property type="match status" value="1"/>
</dbReference>
<dbReference type="KEGG" id="lal:AT746_19235"/>
<evidence type="ECO:0008006" key="5">
    <source>
        <dbReference type="Google" id="ProtNLM"/>
    </source>
</evidence>
<evidence type="ECO:0000313" key="3">
    <source>
        <dbReference type="EMBL" id="ALT00188.1"/>
    </source>
</evidence>
<organism evidence="3 4">
    <name type="scientific">Lacimicrobium alkaliphilum</name>
    <dbReference type="NCBI Taxonomy" id="1526571"/>
    <lineage>
        <taxon>Bacteria</taxon>
        <taxon>Pseudomonadati</taxon>
        <taxon>Pseudomonadota</taxon>
        <taxon>Gammaproteobacteria</taxon>
        <taxon>Alteromonadales</taxon>
        <taxon>Alteromonadaceae</taxon>
        <taxon>Lacimicrobium</taxon>
    </lineage>
</organism>
<dbReference type="PIRSF" id="PIRSF029557">
    <property type="entry name" value="UCP029557"/>
    <property type="match status" value="1"/>
</dbReference>
<dbReference type="InterPro" id="IPR023361">
    <property type="entry name" value="DUF1285_beta_roll_sf"/>
</dbReference>
<dbReference type="InterPro" id="IPR048341">
    <property type="entry name" value="DUF1285_N"/>
</dbReference>
<name>A0A0U2QQT6_9ALTE</name>
<evidence type="ECO:0000259" key="1">
    <source>
        <dbReference type="Pfam" id="PF06938"/>
    </source>
</evidence>
<dbReference type="InterPro" id="IPR010707">
    <property type="entry name" value="DUF1285"/>
</dbReference>
<dbReference type="Gene3D" id="3.10.540.10">
    <property type="entry name" value="duf1285 like domain"/>
    <property type="match status" value="1"/>
</dbReference>
<gene>
    <name evidence="3" type="ORF">AT746_19235</name>
</gene>
<dbReference type="Proteomes" id="UP000068447">
    <property type="component" value="Chromosome"/>
</dbReference>
<evidence type="ECO:0000259" key="2">
    <source>
        <dbReference type="Pfam" id="PF21028"/>
    </source>
</evidence>
<dbReference type="STRING" id="1526571.AT746_19235"/>
<keyword evidence="4" id="KW-1185">Reference proteome</keyword>
<dbReference type="InterPro" id="IPR048342">
    <property type="entry name" value="DUF1285_C"/>
</dbReference>